<dbReference type="GO" id="GO:0005811">
    <property type="term" value="C:lipid droplet"/>
    <property type="evidence" value="ECO:0007669"/>
    <property type="project" value="TreeGrafter"/>
</dbReference>
<evidence type="ECO:0000256" key="2">
    <source>
        <dbReference type="ARBA" id="ARBA00022801"/>
    </source>
</evidence>
<dbReference type="PROSITE" id="PS51635">
    <property type="entry name" value="PNPLA"/>
    <property type="match status" value="1"/>
</dbReference>
<dbReference type="Pfam" id="PF01734">
    <property type="entry name" value="Patatin"/>
    <property type="match status" value="1"/>
</dbReference>
<accession>A0A5E4CLJ7</accession>
<dbReference type="GO" id="GO:0004806">
    <property type="term" value="F:triacylglycerol lipase activity"/>
    <property type="evidence" value="ECO:0007669"/>
    <property type="project" value="UniProtKB-EC"/>
</dbReference>
<evidence type="ECO:0000259" key="6">
    <source>
        <dbReference type="PROSITE" id="PS51635"/>
    </source>
</evidence>
<feature type="short sequence motif" description="GXGXXG" evidence="4">
    <location>
        <begin position="14"/>
        <end position="19"/>
    </location>
</feature>
<dbReference type="Gene3D" id="3.40.1090.10">
    <property type="entry name" value="Cytosolic phospholipase A2 catalytic domain"/>
    <property type="match status" value="2"/>
</dbReference>
<dbReference type="AlphaFoldDB" id="A0A5E4CLJ7"/>
<evidence type="ECO:0000256" key="3">
    <source>
        <dbReference type="ARBA" id="ARBA00023098"/>
    </source>
</evidence>
<evidence type="ECO:0000313" key="7">
    <source>
        <dbReference type="EMBL" id="VTJ81762.1"/>
    </source>
</evidence>
<dbReference type="GO" id="GO:0005737">
    <property type="term" value="C:cytoplasm"/>
    <property type="evidence" value="ECO:0007669"/>
    <property type="project" value="TreeGrafter"/>
</dbReference>
<dbReference type="PANTHER" id="PTHR12406">
    <property type="entry name" value="CALCIUM-INDEPENDENT PHOSPHOLIPASE A2 IPLA2 -RELATED"/>
    <property type="match status" value="1"/>
</dbReference>
<dbReference type="InterPro" id="IPR016035">
    <property type="entry name" value="Acyl_Trfase/lysoPLipase"/>
</dbReference>
<dbReference type="GO" id="GO:0055088">
    <property type="term" value="P:lipid homeostasis"/>
    <property type="evidence" value="ECO:0007669"/>
    <property type="project" value="TreeGrafter"/>
</dbReference>
<evidence type="ECO:0000256" key="1">
    <source>
        <dbReference type="ARBA" id="ARBA00013279"/>
    </source>
</evidence>
<keyword evidence="2 4" id="KW-0378">Hydrolase</keyword>
<dbReference type="PANTHER" id="PTHR12406:SF22">
    <property type="entry name" value="1-ACYLGLYCEROL-3-PHOSPHATE O-ACYLTRANSFERASE PNPLA3"/>
    <property type="match status" value="1"/>
</dbReference>
<dbReference type="GO" id="GO:0016020">
    <property type="term" value="C:membrane"/>
    <property type="evidence" value="ECO:0007669"/>
    <property type="project" value="TreeGrafter"/>
</dbReference>
<dbReference type="InterPro" id="IPR033562">
    <property type="entry name" value="PLPL"/>
</dbReference>
<proteinExistence type="predicted"/>
<evidence type="ECO:0000256" key="5">
    <source>
        <dbReference type="SAM" id="MobiDB-lite"/>
    </source>
</evidence>
<evidence type="ECO:0000313" key="8">
    <source>
        <dbReference type="Proteomes" id="UP000335636"/>
    </source>
</evidence>
<dbReference type="EMBL" id="CABDUW010001459">
    <property type="protein sequence ID" value="VTJ81762.1"/>
    <property type="molecule type" value="Genomic_DNA"/>
</dbReference>
<sequence length="463" mass="51364">MYDPERGWSLSFGGSGFLGLYYVGVTCCLSERAPYLLHNARKIFGSSAGALHAATFLSGIPLGASGAPPALRAVRERLLGSDAGIPRGPRRSREGSLDTASASYRVLQIILDLTWKARRRNLGVLHPSFNIGKCLRDGLQEHLPDNVHQLISGKISISLTRVSDGKNVLVSDFQSKAEVVDALLCSCFIPFYCGLIPPAFRGVRYIDGGFSDNLPLADVKTTITVYPFYGEFDICPKIKSTNFLHVNITNFSFRLCLRNFYLLSRLLFPPDFKVMGEICLRGYLDACRFLEENGICDWPQLCPSLSSEEEEPEAILPCWEDQRQQLSLTLGLAEGEELLERLSTLPWDEHILDTLSPRLAAGLAEAMRDRRGYLSRLSSLLPVRVMSYVMLPCTLPVESAIALLHRLLIWLPNIPDDIQWLQWATSQVCARMMTCLLPSSRFQRPASGQPVPSHPAGCSSADL</sequence>
<feature type="region of interest" description="Disordered" evidence="5">
    <location>
        <begin position="443"/>
        <end position="463"/>
    </location>
</feature>
<feature type="active site" description="Proton acceptor" evidence="4">
    <location>
        <position position="207"/>
    </location>
</feature>
<keyword evidence="8" id="KW-1185">Reference proteome</keyword>
<dbReference type="SUPFAM" id="SSF52151">
    <property type="entry name" value="FabD/lysophospholipase-like"/>
    <property type="match status" value="1"/>
</dbReference>
<protein>
    <recommendedName>
        <fullName evidence="1">triacylglycerol lipase</fullName>
        <ecNumber evidence="1">3.1.1.3</ecNumber>
    </recommendedName>
</protein>
<evidence type="ECO:0000256" key="4">
    <source>
        <dbReference type="PROSITE-ProRule" id="PRU01161"/>
    </source>
</evidence>
<feature type="active site" description="Nucleophile" evidence="4">
    <location>
        <position position="47"/>
    </location>
</feature>
<feature type="short sequence motif" description="GXSXG" evidence="4">
    <location>
        <begin position="45"/>
        <end position="49"/>
    </location>
</feature>
<name>A0A5E4CLJ7_MARMO</name>
<dbReference type="InterPro" id="IPR002641">
    <property type="entry name" value="PNPLA_dom"/>
</dbReference>
<gene>
    <name evidence="7" type="ORF">MONAX_5E008853</name>
</gene>
<dbReference type="FunFam" id="3.40.1090.10:FF:000003">
    <property type="entry name" value="Patatin-like phospholipase domain-containing protein 2"/>
    <property type="match status" value="1"/>
</dbReference>
<dbReference type="GO" id="GO:0019433">
    <property type="term" value="P:triglyceride catabolic process"/>
    <property type="evidence" value="ECO:0007669"/>
    <property type="project" value="TreeGrafter"/>
</dbReference>
<dbReference type="Proteomes" id="UP000335636">
    <property type="component" value="Unassembled WGS sequence"/>
</dbReference>
<keyword evidence="4" id="KW-0442">Lipid degradation</keyword>
<reference evidence="7" key="1">
    <citation type="submission" date="2019-04" db="EMBL/GenBank/DDBJ databases">
        <authorList>
            <person name="Alioto T."/>
            <person name="Alioto T."/>
        </authorList>
    </citation>
    <scope>NUCLEOTIDE SEQUENCE [LARGE SCALE GENOMIC DNA]</scope>
</reference>
<keyword evidence="3 4" id="KW-0443">Lipid metabolism</keyword>
<comment type="caution">
    <text evidence="7">The sequence shown here is derived from an EMBL/GenBank/DDBJ whole genome shotgun (WGS) entry which is preliminary data.</text>
</comment>
<dbReference type="EC" id="3.1.1.3" evidence="1"/>
<organism evidence="7 8">
    <name type="scientific">Marmota monax</name>
    <name type="common">Woodchuck</name>
    <dbReference type="NCBI Taxonomy" id="9995"/>
    <lineage>
        <taxon>Eukaryota</taxon>
        <taxon>Metazoa</taxon>
        <taxon>Chordata</taxon>
        <taxon>Craniata</taxon>
        <taxon>Vertebrata</taxon>
        <taxon>Euteleostomi</taxon>
        <taxon>Mammalia</taxon>
        <taxon>Eutheria</taxon>
        <taxon>Euarchontoglires</taxon>
        <taxon>Glires</taxon>
        <taxon>Rodentia</taxon>
        <taxon>Sciuromorpha</taxon>
        <taxon>Sciuridae</taxon>
        <taxon>Xerinae</taxon>
        <taxon>Marmotini</taxon>
        <taxon>Marmota</taxon>
    </lineage>
</organism>
<feature type="short sequence motif" description="DGA/G" evidence="4">
    <location>
        <begin position="207"/>
        <end position="209"/>
    </location>
</feature>
<feature type="domain" description="PNPLA" evidence="6">
    <location>
        <begin position="10"/>
        <end position="220"/>
    </location>
</feature>